<keyword evidence="9" id="KW-0210">Decarboxylase</keyword>
<dbReference type="SUPFAM" id="SSF56104">
    <property type="entry name" value="SAICAR synthase-like"/>
    <property type="match status" value="1"/>
</dbReference>
<comment type="similarity">
    <text evidence="4">In the N-terminal section; belongs to the SAICAR synthetase family.</text>
</comment>
<dbReference type="UniPathway" id="UPA00074">
    <property type="reaction ID" value="UER00130"/>
</dbReference>
<keyword evidence="11" id="KW-0456">Lyase</keyword>
<feature type="region of interest" description="Disordered" evidence="13">
    <location>
        <begin position="1117"/>
        <end position="1142"/>
    </location>
</feature>
<dbReference type="InterPro" id="IPR018236">
    <property type="entry name" value="SAICAR_synthetase_CS"/>
</dbReference>
<feature type="domain" description="Myb-like" evidence="14">
    <location>
        <begin position="747"/>
        <end position="812"/>
    </location>
</feature>
<proteinExistence type="inferred from homology"/>
<evidence type="ECO:0000313" key="17">
    <source>
        <dbReference type="Proteomes" id="UP000316079"/>
    </source>
</evidence>
<dbReference type="FunFam" id="3.30.470.20:FF:000020">
    <property type="entry name" value="Probable multifunctional protein ADE2"/>
    <property type="match status" value="1"/>
</dbReference>
<dbReference type="Pfam" id="PF01259">
    <property type="entry name" value="SAICAR_synt"/>
    <property type="match status" value="1"/>
</dbReference>
<comment type="subunit">
    <text evidence="5">Homooctamer.</text>
</comment>
<dbReference type="Pfam" id="PF13837">
    <property type="entry name" value="Myb_DNA-bind_4"/>
    <property type="match status" value="2"/>
</dbReference>
<organism evidence="16 17">
    <name type="scientific">Danionella cerebrum</name>
    <dbReference type="NCBI Taxonomy" id="2873325"/>
    <lineage>
        <taxon>Eukaryota</taxon>
        <taxon>Metazoa</taxon>
        <taxon>Chordata</taxon>
        <taxon>Craniata</taxon>
        <taxon>Vertebrata</taxon>
        <taxon>Euteleostomi</taxon>
        <taxon>Actinopterygii</taxon>
        <taxon>Neopterygii</taxon>
        <taxon>Teleostei</taxon>
        <taxon>Ostariophysi</taxon>
        <taxon>Cypriniformes</taxon>
        <taxon>Danionidae</taxon>
        <taxon>Danioninae</taxon>
        <taxon>Danionella</taxon>
    </lineage>
</organism>
<evidence type="ECO:0000256" key="2">
    <source>
        <dbReference type="ARBA" id="ARBA00004747"/>
    </source>
</evidence>
<dbReference type="InterPro" id="IPR050089">
    <property type="entry name" value="SAICAR_synthetase"/>
</dbReference>
<dbReference type="OrthoDB" id="9991235at2759"/>
<dbReference type="Gene3D" id="3.30.200.20">
    <property type="entry name" value="Phosphorylase Kinase, domain 1"/>
    <property type="match status" value="1"/>
</dbReference>
<dbReference type="InterPro" id="IPR001005">
    <property type="entry name" value="SANT/Myb"/>
</dbReference>
<dbReference type="FunFam" id="1.10.10.60:FF:000032">
    <property type="entry name" value="Zinc finger and SCAN domain-containing 20"/>
    <property type="match status" value="2"/>
</dbReference>
<dbReference type="SMART" id="SM01001">
    <property type="entry name" value="AIRC"/>
    <property type="match status" value="1"/>
</dbReference>
<evidence type="ECO:0000256" key="1">
    <source>
        <dbReference type="ARBA" id="ARBA00004672"/>
    </source>
</evidence>
<dbReference type="PROSITE" id="PS01058">
    <property type="entry name" value="SAICAR_SYNTHETASE_2"/>
    <property type="match status" value="1"/>
</dbReference>
<evidence type="ECO:0000256" key="12">
    <source>
        <dbReference type="ARBA" id="ARBA00023268"/>
    </source>
</evidence>
<feature type="region of interest" description="Disordered" evidence="13">
    <location>
        <begin position="188"/>
        <end position="218"/>
    </location>
</feature>
<feature type="region of interest" description="Disordered" evidence="13">
    <location>
        <begin position="384"/>
        <end position="403"/>
    </location>
</feature>
<evidence type="ECO:0000259" key="14">
    <source>
        <dbReference type="SMART" id="SM00717"/>
    </source>
</evidence>
<dbReference type="STRING" id="623744.A0A553MV77"/>
<dbReference type="GO" id="GO:0005829">
    <property type="term" value="C:cytosol"/>
    <property type="evidence" value="ECO:0007669"/>
    <property type="project" value="TreeGrafter"/>
</dbReference>
<evidence type="ECO:0000256" key="3">
    <source>
        <dbReference type="ARBA" id="ARBA00010478"/>
    </source>
</evidence>
<comment type="similarity">
    <text evidence="3">In the C-terminal section; belongs to the AIR carboxylase family. Class II subfamily.</text>
</comment>
<evidence type="ECO:0000256" key="9">
    <source>
        <dbReference type="ARBA" id="ARBA00022793"/>
    </source>
</evidence>
<sequence length="1610" mass="182117">MNLYNEQLNKNGESFRKTMEAIFQKYSRLKDPGVDVCLRTMTCMTERGTVPIDSPEGEQQLEALKTKVKADYSCREFEDQENDQMDFSEIYENKSNTSDQKDYIQIGSGEESFHHSLHLNTTGSQRCDLSQPEEEDDELEKTLSSQGNTLLDVYPSMLERINKAYRRQHVTQQARAVVHKYRRKHWQHNANSTTQSPLGGLSQCSDSFSDTHTPNETIKSSVTGLKSLQRDQESALNMVKNKLQSENSSFSACFYSPRSNTVDTSSLAHVSSGNDLHSMRTQEQIPACVIDLTTPPHSRSDLPSSSEHSPDLDQTYDVLPLSPKPNNPSTSIVNQTGVSIISRASLLNKGLMCPSVPSPYCGLIGVSSPKSTLRANILNIGRQLNTSGSSKRRSPDHKVHAEPFRSPYAASRLALASSRRSVHPTPIQDQLYFSPSKRQRSLSGFQNSFTEREVDHQFRKLYHHFICRGTSSACPSSRCPLCDRHNETSLSSSFYSSGMSALALTPLEAKLKKRRRQPEIQESSSFKRFRESLSPMKHVQLSNGSFNSSMFEAPEDKRNWDRGVLLQCPSPFFLRGSGSLRRIREENLRLQKNHALSWGGGGERIKAEAHKQKPFLGKLRNMEPETESNREDKRKRDIAAHWRGEEVKALLVVWRQREAWEEEESRAKYEAISSCLREFGVYKDWLECRAKCRSMALPDWRPSKNMFIHTSTDSGTPTQGSFMGDEELMAARRETSPMPGLQEGLEGGRHWSDKEVRALLAVWADKEVHNQLQRTPRNKAIFQEMAHRLERQHGVLRDWRQCRTKYKNMKYDYKVSKSEGRPIRFFAELDALMQGKQPVIEQIIKIDDDESLAEMQTMIKGATHPLITPTSAASVNEMNVITVHDSGRNWSEEEVAALLEIWAEEGIQQQLQGSTRNKDIFVQISRRLLQQGVERDWKQCRTKYKNLKYLYRSLQRGKADIGDPRRVMRYYEQLDSLLAKPQRNRMSYAELSKTNSLPRGPRMFAPSTFEEPAEDGNIVAFRYEEPSMDEGTMGSSAISARVFQNQAENQGILQRQEEESNVEYGIADVDSTIVRPTTSPEMEYEQQLSSDSITDIYNDSIMFRRIPAINLTQEESMCHPQQGEKGKQQMKSPDDGESSTDWSENIDFQCKDEEDQYIPITDISSVCTVSSNAITSEQTVKRTTTMSNATELKLGQKLNEGKTKQIFEIVNEPGHVLVQSKDQITAGNAVRKDQMEGKAAIANNTTSSVFKLLQNAGLKTAFVRQHSETAFVASRCEMIPIEWVCRRIATGSFLKRNPGVKEGYRFTPLKMEMFFKDDANNDPQWSEEQLLAAGFEMGGLTIGRCEVDIMSKSTVAIFEVLEKAWATQDCTLVDMKIEFGVNVTTKEIVLADVIDNDSWRLWPAGDRSQQKDKQVYRDLKEVTPEAMQMVKRNFEWVAERVKLLLEPESKGRVVVLMGSTSDAAHCDKIRKACALYGIPCHLRVNSAHKGPDETLRIKEEYEGDGVPTIFVAVAGRSNGLGPVMSGNTAYPVINCPPITPDWGAQDIWSSLRMPSGLGCSTVLSPEAAAQFAAQILGLNDHLVWARLRASMLNTWISLKMADKKMQECSL</sequence>
<dbReference type="EMBL" id="SRMA01027249">
    <property type="protein sequence ID" value="TRY57086.1"/>
    <property type="molecule type" value="Genomic_DNA"/>
</dbReference>
<dbReference type="SUPFAM" id="SSF52255">
    <property type="entry name" value="N5-CAIR mutase (phosphoribosylaminoimidazole carboxylase, PurE)"/>
    <property type="match status" value="1"/>
</dbReference>
<dbReference type="GO" id="GO:0004639">
    <property type="term" value="F:phosphoribosylaminoimidazolesuccinocarboxamide synthase activity"/>
    <property type="evidence" value="ECO:0007669"/>
    <property type="project" value="InterPro"/>
</dbReference>
<evidence type="ECO:0000256" key="8">
    <source>
        <dbReference type="ARBA" id="ARBA00022755"/>
    </source>
</evidence>
<dbReference type="SMART" id="SM00717">
    <property type="entry name" value="SANT"/>
    <property type="match status" value="2"/>
</dbReference>
<dbReference type="PANTHER" id="PTHR43599">
    <property type="entry name" value="MULTIFUNCTIONAL PROTEIN ADE2"/>
    <property type="match status" value="1"/>
</dbReference>
<dbReference type="FunFam" id="3.40.50.1970:FF:000006">
    <property type="entry name" value="Probable multifunctional protein ADE2"/>
    <property type="match status" value="1"/>
</dbReference>
<protein>
    <submittedName>
        <fullName evidence="16">Uncharacterized protein</fullName>
    </submittedName>
</protein>
<keyword evidence="7" id="KW-0547">Nucleotide-binding</keyword>
<keyword evidence="17" id="KW-1185">Reference proteome</keyword>
<dbReference type="Pfam" id="PF00731">
    <property type="entry name" value="AIRC"/>
    <property type="match status" value="1"/>
</dbReference>
<evidence type="ECO:0000256" key="13">
    <source>
        <dbReference type="SAM" id="MobiDB-lite"/>
    </source>
</evidence>
<comment type="pathway">
    <text evidence="2">Purine metabolism; IMP biosynthesis via de novo pathway; 5-amino-1-(5-phospho-D-ribosyl)imidazole-4-carboxylate from 5-amino-1-(5-phospho-D-ribosyl)imidazole (carboxylase route): step 1/1.</text>
</comment>
<keyword evidence="12" id="KW-0511">Multifunctional enzyme</keyword>
<dbReference type="InterPro" id="IPR000031">
    <property type="entry name" value="PurE_dom"/>
</dbReference>
<dbReference type="Gene3D" id="3.40.50.1970">
    <property type="match status" value="1"/>
</dbReference>
<dbReference type="InterPro" id="IPR044822">
    <property type="entry name" value="Myb_DNA-bind_4"/>
</dbReference>
<keyword evidence="8" id="KW-0658">Purine biosynthesis</keyword>
<dbReference type="Gene3D" id="1.10.10.60">
    <property type="entry name" value="Homeodomain-like"/>
    <property type="match status" value="2"/>
</dbReference>
<evidence type="ECO:0000256" key="11">
    <source>
        <dbReference type="ARBA" id="ARBA00023239"/>
    </source>
</evidence>
<accession>A0A553MV77</accession>
<keyword evidence="6" id="KW-0436">Ligase</keyword>
<feature type="domain" description="Myb-like" evidence="14">
    <location>
        <begin position="886"/>
        <end position="950"/>
    </location>
</feature>
<dbReference type="Gene3D" id="3.30.470.20">
    <property type="entry name" value="ATP-grasp fold, B domain"/>
    <property type="match status" value="1"/>
</dbReference>
<evidence type="ECO:0000256" key="7">
    <source>
        <dbReference type="ARBA" id="ARBA00022741"/>
    </source>
</evidence>
<comment type="caution">
    <text evidence="16">The sequence shown here is derived from an EMBL/GenBank/DDBJ whole genome shotgun (WGS) entry which is preliminary data.</text>
</comment>
<evidence type="ECO:0000256" key="6">
    <source>
        <dbReference type="ARBA" id="ARBA00022598"/>
    </source>
</evidence>
<dbReference type="CDD" id="cd01416">
    <property type="entry name" value="SAICAR_synt_Ade5"/>
    <property type="match status" value="1"/>
</dbReference>
<dbReference type="HAMAP" id="MF_00137">
    <property type="entry name" value="SAICAR_synth"/>
    <property type="match status" value="1"/>
</dbReference>
<dbReference type="GO" id="GO:0005524">
    <property type="term" value="F:ATP binding"/>
    <property type="evidence" value="ECO:0007669"/>
    <property type="project" value="UniProtKB-KW"/>
</dbReference>
<reference evidence="16 17" key="1">
    <citation type="journal article" date="2019" name="Sci. Data">
        <title>Hybrid genome assembly and annotation of Danionella translucida.</title>
        <authorList>
            <person name="Kadobianskyi M."/>
            <person name="Schulze L."/>
            <person name="Schuelke M."/>
            <person name="Judkewitz B."/>
        </authorList>
    </citation>
    <scope>NUCLEOTIDE SEQUENCE [LARGE SCALE GENOMIC DNA]</scope>
    <source>
        <strain evidence="16 17">Bolton</strain>
    </source>
</reference>
<dbReference type="FunFam" id="3.30.200.20:FF:000183">
    <property type="entry name" value="Probable multifunctional protein ADE2"/>
    <property type="match status" value="1"/>
</dbReference>
<evidence type="ECO:0000313" key="16">
    <source>
        <dbReference type="EMBL" id="TRY57086.1"/>
    </source>
</evidence>
<dbReference type="GO" id="GO:0016831">
    <property type="term" value="F:carboxy-lyase activity"/>
    <property type="evidence" value="ECO:0007669"/>
    <property type="project" value="UniProtKB-KW"/>
</dbReference>
<feature type="compositionally biased region" description="Polar residues" evidence="13">
    <location>
        <begin position="295"/>
        <end position="307"/>
    </location>
</feature>
<keyword evidence="10" id="KW-0067">ATP-binding</keyword>
<dbReference type="GO" id="GO:0006189">
    <property type="term" value="P:'de novo' IMP biosynthetic process"/>
    <property type="evidence" value="ECO:0007669"/>
    <property type="project" value="UniProtKB-UniPathway"/>
</dbReference>
<evidence type="ECO:0000256" key="10">
    <source>
        <dbReference type="ARBA" id="ARBA00022840"/>
    </source>
</evidence>
<comment type="pathway">
    <text evidence="1">Purine metabolism; IMP biosynthesis via de novo pathway; 5-amino-1-(5-phospho-D-ribosyl)imidazole-4-carboxamide from 5-amino-1-(5-phospho-D-ribosyl)imidazole-4-carboxylate: step 1/2.</text>
</comment>
<dbReference type="InterPro" id="IPR033626">
    <property type="entry name" value="PurE_classII"/>
</dbReference>
<evidence type="ECO:0000256" key="5">
    <source>
        <dbReference type="ARBA" id="ARBA00011823"/>
    </source>
</evidence>
<name>A0A553MV77_9TELE</name>
<dbReference type="HAMAP" id="MF_02045">
    <property type="entry name" value="PurE_classII"/>
    <property type="match status" value="1"/>
</dbReference>
<dbReference type="PANTHER" id="PTHR43599:SF11">
    <property type="entry name" value="BIFUNCTIONAL PHOSPHORIBOSYLAMINOIMIDAZOLE CARBOXYLASE_PHOSPHORIBOSYLAMINOIMIDAZOLE SUCCINOCARBOXAMIDE SYNTHETASE"/>
    <property type="match status" value="1"/>
</dbReference>
<feature type="domain" description="PurE" evidence="15">
    <location>
        <begin position="1451"/>
        <end position="1598"/>
    </location>
</feature>
<gene>
    <name evidence="16" type="ORF">DNTS_023973</name>
</gene>
<evidence type="ECO:0000259" key="15">
    <source>
        <dbReference type="SMART" id="SM01001"/>
    </source>
</evidence>
<dbReference type="Proteomes" id="UP000316079">
    <property type="component" value="Unassembled WGS sequence"/>
</dbReference>
<feature type="region of interest" description="Disordered" evidence="13">
    <location>
        <begin position="292"/>
        <end position="330"/>
    </location>
</feature>
<evidence type="ECO:0000256" key="4">
    <source>
        <dbReference type="ARBA" id="ARBA00011020"/>
    </source>
</evidence>
<dbReference type="PROSITE" id="PS01057">
    <property type="entry name" value="SAICAR_SYNTHETASE_1"/>
    <property type="match status" value="1"/>
</dbReference>
<dbReference type="InterPro" id="IPR028923">
    <property type="entry name" value="SAICAR_synt/ADE2_N"/>
</dbReference>